<dbReference type="InterPro" id="IPR017441">
    <property type="entry name" value="Protein_kinase_ATP_BS"/>
</dbReference>
<feature type="binding site" evidence="11">
    <location>
        <position position="42"/>
    </location>
    <ligand>
        <name>ATP</name>
        <dbReference type="ChEBI" id="CHEBI:30616"/>
    </ligand>
</feature>
<sequence length="520" mass="56645">MTGEVGYVIGERYRLVDQIGQGGMGRVWRAVDGQLGREVAVKEIALPPGLSPEERERYVTRMEKEARSAARLGHPNVITVHDVVHEGDVPWIVMELVVGESLDSLLNRTGSLPWEQAARIGTQIALALAHAHERQIVHRDLKPDNVLLAGTRVVLTDFGIARVMDETVRQTSAGTVIGTPHYMSPEQVQSLDIGPASDLWSLGVLLYAAVEGGLPFTSPPVYPLFTAILNQPAPLPRQAGPLTGLINQLLSKDPAQRPPAAQVADYLSTLGRGAAEPTPQPPPGPIPQQSYPQQSYVQQGYVQQGQRQRGKRQQGQPQATAQQPGYYNQPTGWHPGYGPGVQSTWPGAYPPGPYFSPQQPWGMPGMGLIPGTVRFAHWGQRVAATLIDGVCLLPGYIGYIFFFASIKFTTDPETGLVTVSGPSSAGWAWLASTVVFIFGFSLWQLYLQGTTGQTIGKRVVHIRVVREADGGYTGFGRAVLRYMAHIIDGLPFYLGYFAPLWDDKNQTFADKACHTVVIES</sequence>
<evidence type="ECO:0000256" key="12">
    <source>
        <dbReference type="SAM" id="MobiDB-lite"/>
    </source>
</evidence>
<evidence type="ECO:0000256" key="13">
    <source>
        <dbReference type="SAM" id="Phobius"/>
    </source>
</evidence>
<dbReference type="InterPro" id="IPR008271">
    <property type="entry name" value="Ser/Thr_kinase_AS"/>
</dbReference>
<keyword evidence="7 15" id="KW-0418">Kinase</keyword>
<dbReference type="PROSITE" id="PS00108">
    <property type="entry name" value="PROTEIN_KINASE_ST"/>
    <property type="match status" value="1"/>
</dbReference>
<keyword evidence="3" id="KW-0723">Serine/threonine-protein kinase</keyword>
<proteinExistence type="predicted"/>
<keyword evidence="8 11" id="KW-0067">ATP-binding</keyword>
<evidence type="ECO:0000256" key="9">
    <source>
        <dbReference type="ARBA" id="ARBA00022989"/>
    </source>
</evidence>
<dbReference type="SMART" id="SM00220">
    <property type="entry name" value="S_TKc"/>
    <property type="match status" value="1"/>
</dbReference>
<keyword evidence="10 13" id="KW-0472">Membrane</keyword>
<reference evidence="15 16" key="1">
    <citation type="submission" date="2020-02" db="EMBL/GenBank/DDBJ databases">
        <title>Acidophilic actinobacteria isolated from forest soil.</title>
        <authorList>
            <person name="Golinska P."/>
        </authorList>
    </citation>
    <scope>NUCLEOTIDE SEQUENCE [LARGE SCALE GENOMIC DNA]</scope>
    <source>
        <strain evidence="15 16">NL8</strain>
    </source>
</reference>
<feature type="region of interest" description="Disordered" evidence="12">
    <location>
        <begin position="272"/>
        <end position="339"/>
    </location>
</feature>
<dbReference type="Gene3D" id="1.10.510.10">
    <property type="entry name" value="Transferase(Phosphotransferase) domain 1"/>
    <property type="match status" value="1"/>
</dbReference>
<evidence type="ECO:0000256" key="6">
    <source>
        <dbReference type="ARBA" id="ARBA00022741"/>
    </source>
</evidence>
<evidence type="ECO:0000256" key="7">
    <source>
        <dbReference type="ARBA" id="ARBA00022777"/>
    </source>
</evidence>
<evidence type="ECO:0000256" key="5">
    <source>
        <dbReference type="ARBA" id="ARBA00022692"/>
    </source>
</evidence>
<dbReference type="RefSeq" id="WP_212014677.1">
    <property type="nucleotide sequence ID" value="NZ_JAAFYZ010000120.1"/>
</dbReference>
<keyword evidence="16" id="KW-1185">Reference proteome</keyword>
<gene>
    <name evidence="15" type="ORF">KGQ19_29030</name>
</gene>
<dbReference type="CDD" id="cd14014">
    <property type="entry name" value="STKc_PknB_like"/>
    <property type="match status" value="1"/>
</dbReference>
<dbReference type="SUPFAM" id="SSF56112">
    <property type="entry name" value="Protein kinase-like (PK-like)"/>
    <property type="match status" value="1"/>
</dbReference>
<dbReference type="InterPro" id="IPR010432">
    <property type="entry name" value="RDD"/>
</dbReference>
<dbReference type="Pfam" id="PF06271">
    <property type="entry name" value="RDD"/>
    <property type="match status" value="1"/>
</dbReference>
<evidence type="ECO:0000259" key="14">
    <source>
        <dbReference type="PROSITE" id="PS50011"/>
    </source>
</evidence>
<evidence type="ECO:0000313" key="15">
    <source>
        <dbReference type="EMBL" id="MBS2550924.1"/>
    </source>
</evidence>
<feature type="domain" description="Protein kinase" evidence="14">
    <location>
        <begin position="13"/>
        <end position="270"/>
    </location>
</feature>
<comment type="caution">
    <text evidence="15">The sequence shown here is derived from an EMBL/GenBank/DDBJ whole genome shotgun (WGS) entry which is preliminary data.</text>
</comment>
<evidence type="ECO:0000256" key="3">
    <source>
        <dbReference type="ARBA" id="ARBA00022527"/>
    </source>
</evidence>
<evidence type="ECO:0000256" key="4">
    <source>
        <dbReference type="ARBA" id="ARBA00022679"/>
    </source>
</evidence>
<organism evidence="15 16">
    <name type="scientific">Catenulispora pinistramenti</name>
    <dbReference type="NCBI Taxonomy" id="2705254"/>
    <lineage>
        <taxon>Bacteria</taxon>
        <taxon>Bacillati</taxon>
        <taxon>Actinomycetota</taxon>
        <taxon>Actinomycetes</taxon>
        <taxon>Catenulisporales</taxon>
        <taxon>Catenulisporaceae</taxon>
        <taxon>Catenulispora</taxon>
    </lineage>
</organism>
<dbReference type="Proteomes" id="UP000730482">
    <property type="component" value="Unassembled WGS sequence"/>
</dbReference>
<dbReference type="PROSITE" id="PS00107">
    <property type="entry name" value="PROTEIN_KINASE_ATP"/>
    <property type="match status" value="1"/>
</dbReference>
<dbReference type="PANTHER" id="PTHR43289:SF6">
    <property type="entry name" value="SERINE_THREONINE-PROTEIN KINASE NEKL-3"/>
    <property type="match status" value="1"/>
</dbReference>
<dbReference type="GO" id="GO:0016301">
    <property type="term" value="F:kinase activity"/>
    <property type="evidence" value="ECO:0007669"/>
    <property type="project" value="UniProtKB-KW"/>
</dbReference>
<dbReference type="EMBL" id="JAAFYZ010000120">
    <property type="protein sequence ID" value="MBS2550924.1"/>
    <property type="molecule type" value="Genomic_DNA"/>
</dbReference>
<keyword evidence="4" id="KW-0808">Transferase</keyword>
<dbReference type="Pfam" id="PF00069">
    <property type="entry name" value="Pkinase"/>
    <property type="match status" value="1"/>
</dbReference>
<evidence type="ECO:0000256" key="11">
    <source>
        <dbReference type="PROSITE-ProRule" id="PRU10141"/>
    </source>
</evidence>
<dbReference type="PANTHER" id="PTHR43289">
    <property type="entry name" value="MITOGEN-ACTIVATED PROTEIN KINASE KINASE KINASE 20-RELATED"/>
    <property type="match status" value="1"/>
</dbReference>
<evidence type="ECO:0000313" key="16">
    <source>
        <dbReference type="Proteomes" id="UP000730482"/>
    </source>
</evidence>
<accession>A0ABS5KY21</accession>
<keyword evidence="6 11" id="KW-0547">Nucleotide-binding</keyword>
<protein>
    <recommendedName>
        <fullName evidence="2">non-specific serine/threonine protein kinase</fullName>
        <ecNumber evidence="2">2.7.11.1</ecNumber>
    </recommendedName>
</protein>
<feature type="compositionally biased region" description="Low complexity" evidence="12">
    <location>
        <begin position="287"/>
        <end position="327"/>
    </location>
</feature>
<name>A0ABS5KY21_9ACTN</name>
<dbReference type="PROSITE" id="PS50011">
    <property type="entry name" value="PROTEIN_KINASE_DOM"/>
    <property type="match status" value="1"/>
</dbReference>
<feature type="transmembrane region" description="Helical" evidence="13">
    <location>
        <begin position="382"/>
        <end position="406"/>
    </location>
</feature>
<dbReference type="EC" id="2.7.11.1" evidence="2"/>
<feature type="transmembrane region" description="Helical" evidence="13">
    <location>
        <begin position="426"/>
        <end position="447"/>
    </location>
</feature>
<keyword evidence="5 13" id="KW-0812">Transmembrane</keyword>
<evidence type="ECO:0000256" key="1">
    <source>
        <dbReference type="ARBA" id="ARBA00004141"/>
    </source>
</evidence>
<evidence type="ECO:0000256" key="2">
    <source>
        <dbReference type="ARBA" id="ARBA00012513"/>
    </source>
</evidence>
<dbReference type="InterPro" id="IPR011009">
    <property type="entry name" value="Kinase-like_dom_sf"/>
</dbReference>
<evidence type="ECO:0000256" key="8">
    <source>
        <dbReference type="ARBA" id="ARBA00022840"/>
    </source>
</evidence>
<comment type="subcellular location">
    <subcellularLocation>
        <location evidence="1">Membrane</location>
        <topology evidence="1">Multi-pass membrane protein</topology>
    </subcellularLocation>
</comment>
<dbReference type="InterPro" id="IPR000719">
    <property type="entry name" value="Prot_kinase_dom"/>
</dbReference>
<evidence type="ECO:0000256" key="10">
    <source>
        <dbReference type="ARBA" id="ARBA00023136"/>
    </source>
</evidence>
<dbReference type="Gene3D" id="3.30.200.20">
    <property type="entry name" value="Phosphorylase Kinase, domain 1"/>
    <property type="match status" value="1"/>
</dbReference>
<keyword evidence="9 13" id="KW-1133">Transmembrane helix</keyword>